<dbReference type="PANTHER" id="PTHR18934">
    <property type="entry name" value="ATP-DEPENDENT RNA HELICASE"/>
    <property type="match status" value="1"/>
</dbReference>
<dbReference type="Pfam" id="PF00270">
    <property type="entry name" value="DEAD"/>
    <property type="match status" value="1"/>
</dbReference>
<feature type="region of interest" description="Disordered" evidence="7">
    <location>
        <begin position="506"/>
        <end position="545"/>
    </location>
</feature>
<evidence type="ECO:0000256" key="5">
    <source>
        <dbReference type="ARBA" id="ARBA00022884"/>
    </source>
</evidence>
<dbReference type="InterPro" id="IPR048333">
    <property type="entry name" value="HA2_WH"/>
</dbReference>
<feature type="compositionally biased region" description="Basic and acidic residues" evidence="7">
    <location>
        <begin position="535"/>
        <end position="545"/>
    </location>
</feature>
<keyword evidence="3" id="KW-0347">Helicase</keyword>
<dbReference type="InterPro" id="IPR056328">
    <property type="entry name" value="DSRM_DHX29"/>
</dbReference>
<feature type="region of interest" description="Disordered" evidence="7">
    <location>
        <begin position="1"/>
        <end position="41"/>
    </location>
</feature>
<dbReference type="SMART" id="SM00847">
    <property type="entry name" value="HA2"/>
    <property type="match status" value="1"/>
</dbReference>
<dbReference type="Pfam" id="PF21010">
    <property type="entry name" value="HA2_C"/>
    <property type="match status" value="1"/>
</dbReference>
<dbReference type="CDD" id="cd17917">
    <property type="entry name" value="DEXHc_RHA-like"/>
    <property type="match status" value="1"/>
</dbReference>
<sequence length="1346" mass="149281">MPPRKGIIKSGNAGNSSKASKLPAAPPPENAEKPLFPPGSKYPLSLLNERCQKNGWDKPSVETYRNKGGPGWNFAVIVHRTKANKKESIRLQPHVPHSSASAIEAKHYGATYALFRFCNNIQLNLVLPPGPKEYWQELEAEKKAAPEHQMWMYNVDPFAAKKEVDSRQQVAAKQKEKAQAGAESGGTGSRSGSSSVALDELSHVPEVKMAHSLREHVESVIKHAFSEHPELSGSAEMEADTKQLSQQLTQFGFQPPQIRDALEFLSNPSPLSTSLSQNSSQLEACIEFLVLNVPECDLPKRFMPSNNTSRSAISSMHSGTEDIRFRWIVDRMHAAGWPVHSVKEVTSVIPETLQSIPMLVATLDKLLIGEDWKAVKDVVDVPGYNLDTDEMEAMGTRHDEEEPDHIIMPLFSAPVELHILASSEGETKHVHPQRPSLYLLSKEIPAYVRLHMLSRLLLALSDPSTFIEPGEGFCIAAMRNLEATWAEIEDKGRPDVLTVMQHLTPTRTAPQMPAAQSLQGDAGPDQHRKRQPRRPQKDDRSDAQVKLDFDAMRRDNKFKELLKVREALPAYSAKDKFLKDLEANRAIVVVGETGCGKTTQLPQYVLDALIDANKGGNASILVTQPRRISAISVAARVSAERLDDGSVGYAIRGESKQSRRTKLLFCTTGVVLRRLSSGDALGDVTHVIVDEVHERSVDSDFLLLELRSLLRKHKTLKLILMSATINHEVFIKYFNGCPLLTIPGRTYPVTDIYLEDVMPSLDYRPAAKPMKKKDQESASDFVLELQSKGMNEQCVNAIQSVSSSDQVDYQLISSIVRHIMKSSDKKGGILIFLPGVQEIRQCIDSIRASNPDGKMDVLPLHANLSSEDQRKVFLSTPRWKVVVATNVAETSITIDDIVYVIDSGKVKESQYEVEAGLFRLVEIWTTKAAARQRRGRAGRTQPGTCYKLYTRRREVSLANFPVPEILRVPLENVLLTIKVIRESEDPKVYLAQAIDPPQLSAMSTAWTILQELGAIDPEGKLTALGKHISTIPVDLRLGKMLVLATIFRCLGPILTIAALLSSKPLFVSPVDKREAANSARMKFAVEDSDLLTDFQAYNACADLGSQQKGKHSLRTFCEENFISQTTVREISKLRMDFLSALSERGMIPGSATPSQASLNVHSGNMNLLKAVILGGLWPRVARVHLPKSAIKFDQVSAGTIRRENTAKEYKIFDLTEGRVFLHPGSALFHNASWKSPFLVYFNKHKTSKVFLRDATQIPLYALLLLGGQVEVNHMKGGLKVSSHRHFILLKAWPRIGILVNHLKRLLDVQLQKCIDEGTLVDVDQGEGSVIGAMLLLLTHDGLTATL</sequence>
<comment type="similarity">
    <text evidence="6">Belongs to the DExH box helicase family.</text>
</comment>
<evidence type="ECO:0000256" key="1">
    <source>
        <dbReference type="ARBA" id="ARBA00022741"/>
    </source>
</evidence>
<dbReference type="Pfam" id="PF07717">
    <property type="entry name" value="OB_NTP_bind"/>
    <property type="match status" value="1"/>
</dbReference>
<keyword evidence="2 10" id="KW-0378">Hydrolase</keyword>
<dbReference type="SUPFAM" id="SSF52540">
    <property type="entry name" value="P-loop containing nucleoside triphosphate hydrolases"/>
    <property type="match status" value="1"/>
</dbReference>
<reference evidence="10 11" key="1">
    <citation type="journal article" date="2019" name="Nat. Ecol. Evol.">
        <title>Megaphylogeny resolves global patterns of mushroom evolution.</title>
        <authorList>
            <person name="Varga T."/>
            <person name="Krizsan K."/>
            <person name="Foldi C."/>
            <person name="Dima B."/>
            <person name="Sanchez-Garcia M."/>
            <person name="Sanchez-Ramirez S."/>
            <person name="Szollosi G.J."/>
            <person name="Szarkandi J.G."/>
            <person name="Papp V."/>
            <person name="Albert L."/>
            <person name="Andreopoulos W."/>
            <person name="Angelini C."/>
            <person name="Antonin V."/>
            <person name="Barry K.W."/>
            <person name="Bougher N.L."/>
            <person name="Buchanan P."/>
            <person name="Buyck B."/>
            <person name="Bense V."/>
            <person name="Catcheside P."/>
            <person name="Chovatia M."/>
            <person name="Cooper J."/>
            <person name="Damon W."/>
            <person name="Desjardin D."/>
            <person name="Finy P."/>
            <person name="Geml J."/>
            <person name="Haridas S."/>
            <person name="Hughes K."/>
            <person name="Justo A."/>
            <person name="Karasinski D."/>
            <person name="Kautmanova I."/>
            <person name="Kiss B."/>
            <person name="Kocsube S."/>
            <person name="Kotiranta H."/>
            <person name="LaButti K.M."/>
            <person name="Lechner B.E."/>
            <person name="Liimatainen K."/>
            <person name="Lipzen A."/>
            <person name="Lukacs Z."/>
            <person name="Mihaltcheva S."/>
            <person name="Morgado L.N."/>
            <person name="Niskanen T."/>
            <person name="Noordeloos M.E."/>
            <person name="Ohm R.A."/>
            <person name="Ortiz-Santana B."/>
            <person name="Ovrebo C."/>
            <person name="Racz N."/>
            <person name="Riley R."/>
            <person name="Savchenko A."/>
            <person name="Shiryaev A."/>
            <person name="Soop K."/>
            <person name="Spirin V."/>
            <person name="Szebenyi C."/>
            <person name="Tomsovsky M."/>
            <person name="Tulloss R.E."/>
            <person name="Uehling J."/>
            <person name="Grigoriev I.V."/>
            <person name="Vagvolgyi C."/>
            <person name="Papp T."/>
            <person name="Martin F.M."/>
            <person name="Miettinen O."/>
            <person name="Hibbett D.S."/>
            <person name="Nagy L.G."/>
        </authorList>
    </citation>
    <scope>NUCLEOTIDE SEQUENCE [LARGE SCALE GENOMIC DNA]</scope>
    <source>
        <strain evidence="10 11">CBS 309.79</strain>
    </source>
</reference>
<dbReference type="GO" id="GO:0003723">
    <property type="term" value="F:RNA binding"/>
    <property type="evidence" value="ECO:0007669"/>
    <property type="project" value="UniProtKB-KW"/>
</dbReference>
<dbReference type="PANTHER" id="PTHR18934:SF267">
    <property type="entry name" value="ATP-DEPENDENT RNA HELICASE YLR419W-RELATED"/>
    <property type="match status" value="1"/>
</dbReference>
<dbReference type="FunFam" id="1.20.120.1080:FF:000002">
    <property type="entry name" value="Putative ATP-dependent RNA helicase DHX36"/>
    <property type="match status" value="1"/>
</dbReference>
<dbReference type="Proteomes" id="UP000305067">
    <property type="component" value="Unassembled WGS sequence"/>
</dbReference>
<dbReference type="SMART" id="SM00490">
    <property type="entry name" value="HELICc"/>
    <property type="match status" value="1"/>
</dbReference>
<feature type="domain" description="Helicase ATP-binding" evidence="8">
    <location>
        <begin position="578"/>
        <end position="743"/>
    </location>
</feature>
<dbReference type="InterPro" id="IPR014001">
    <property type="entry name" value="Helicase_ATP-bd"/>
</dbReference>
<dbReference type="GO" id="GO:0016787">
    <property type="term" value="F:hydrolase activity"/>
    <property type="evidence" value="ECO:0007669"/>
    <property type="project" value="UniProtKB-KW"/>
</dbReference>
<feature type="compositionally biased region" description="Polar residues" evidence="7">
    <location>
        <begin position="506"/>
        <end position="519"/>
    </location>
</feature>
<dbReference type="InterPro" id="IPR027417">
    <property type="entry name" value="P-loop_NTPase"/>
</dbReference>
<name>A0A5C3QY41_9AGAR</name>
<feature type="domain" description="Helicase C-terminal" evidence="9">
    <location>
        <begin position="814"/>
        <end position="981"/>
    </location>
</feature>
<dbReference type="Gene3D" id="1.20.120.1080">
    <property type="match status" value="1"/>
</dbReference>
<evidence type="ECO:0000256" key="3">
    <source>
        <dbReference type="ARBA" id="ARBA00022806"/>
    </source>
</evidence>
<evidence type="ECO:0000259" key="9">
    <source>
        <dbReference type="PROSITE" id="PS51194"/>
    </source>
</evidence>
<feature type="region of interest" description="Disordered" evidence="7">
    <location>
        <begin position="164"/>
        <end position="197"/>
    </location>
</feature>
<dbReference type="FunFam" id="3.40.50.300:FF:000526">
    <property type="entry name" value="DExH-box ATP-dependent RNA helicase DExH3"/>
    <property type="match status" value="1"/>
</dbReference>
<dbReference type="EMBL" id="ML178815">
    <property type="protein sequence ID" value="TFL06822.1"/>
    <property type="molecule type" value="Genomic_DNA"/>
</dbReference>
<dbReference type="OrthoDB" id="5600252at2759"/>
<accession>A0A5C3QY41</accession>
<dbReference type="PROSITE" id="PS51194">
    <property type="entry name" value="HELICASE_CTER"/>
    <property type="match status" value="1"/>
</dbReference>
<evidence type="ECO:0000256" key="7">
    <source>
        <dbReference type="SAM" id="MobiDB-lite"/>
    </source>
</evidence>
<proteinExistence type="inferred from homology"/>
<dbReference type="InterPro" id="IPR007502">
    <property type="entry name" value="Helicase-assoc_dom"/>
</dbReference>
<keyword evidence="11" id="KW-1185">Reference proteome</keyword>
<dbReference type="Pfam" id="PF24385">
    <property type="entry name" value="DSRM_DHX29"/>
    <property type="match status" value="1"/>
</dbReference>
<dbReference type="InterPro" id="IPR011709">
    <property type="entry name" value="DEAD-box_helicase_OB_fold"/>
</dbReference>
<dbReference type="Pfam" id="PF00271">
    <property type="entry name" value="Helicase_C"/>
    <property type="match status" value="1"/>
</dbReference>
<dbReference type="SMART" id="SM00487">
    <property type="entry name" value="DEXDc"/>
    <property type="match status" value="1"/>
</dbReference>
<keyword evidence="1" id="KW-0547">Nucleotide-binding</keyword>
<dbReference type="PROSITE" id="PS51192">
    <property type="entry name" value="HELICASE_ATP_BIND_1"/>
    <property type="match status" value="1"/>
</dbReference>
<evidence type="ECO:0000313" key="11">
    <source>
        <dbReference type="Proteomes" id="UP000305067"/>
    </source>
</evidence>
<evidence type="ECO:0000313" key="10">
    <source>
        <dbReference type="EMBL" id="TFL06822.1"/>
    </source>
</evidence>
<dbReference type="GO" id="GO:0005524">
    <property type="term" value="F:ATP binding"/>
    <property type="evidence" value="ECO:0007669"/>
    <property type="project" value="UniProtKB-KW"/>
</dbReference>
<dbReference type="InterPro" id="IPR001650">
    <property type="entry name" value="Helicase_C-like"/>
</dbReference>
<dbReference type="CDD" id="cd18791">
    <property type="entry name" value="SF2_C_RHA"/>
    <property type="match status" value="1"/>
</dbReference>
<protein>
    <submittedName>
        <fullName evidence="10">P-loop containing nucleoside triphosphate hydrolase protein</fullName>
    </submittedName>
</protein>
<evidence type="ECO:0000256" key="6">
    <source>
        <dbReference type="ARBA" id="ARBA00060772"/>
    </source>
</evidence>
<dbReference type="Pfam" id="PF04408">
    <property type="entry name" value="WHD_HA2"/>
    <property type="match status" value="1"/>
</dbReference>
<evidence type="ECO:0000259" key="8">
    <source>
        <dbReference type="PROSITE" id="PS51192"/>
    </source>
</evidence>
<dbReference type="GO" id="GO:0004386">
    <property type="term" value="F:helicase activity"/>
    <property type="evidence" value="ECO:0007669"/>
    <property type="project" value="UniProtKB-KW"/>
</dbReference>
<dbReference type="Gene3D" id="3.40.50.300">
    <property type="entry name" value="P-loop containing nucleotide triphosphate hydrolases"/>
    <property type="match status" value="2"/>
</dbReference>
<evidence type="ECO:0000256" key="2">
    <source>
        <dbReference type="ARBA" id="ARBA00022801"/>
    </source>
</evidence>
<gene>
    <name evidence="10" type="ORF">BDV98DRAFT_600816</name>
</gene>
<dbReference type="STRING" id="1884261.A0A5C3QY41"/>
<evidence type="ECO:0000256" key="4">
    <source>
        <dbReference type="ARBA" id="ARBA00022840"/>
    </source>
</evidence>
<keyword evidence="4" id="KW-0067">ATP-binding</keyword>
<keyword evidence="5" id="KW-0694">RNA-binding</keyword>
<organism evidence="10 11">
    <name type="scientific">Pterulicium gracile</name>
    <dbReference type="NCBI Taxonomy" id="1884261"/>
    <lineage>
        <taxon>Eukaryota</taxon>
        <taxon>Fungi</taxon>
        <taxon>Dikarya</taxon>
        <taxon>Basidiomycota</taxon>
        <taxon>Agaricomycotina</taxon>
        <taxon>Agaricomycetes</taxon>
        <taxon>Agaricomycetidae</taxon>
        <taxon>Agaricales</taxon>
        <taxon>Pleurotineae</taxon>
        <taxon>Pterulaceae</taxon>
        <taxon>Pterulicium</taxon>
    </lineage>
</organism>
<dbReference type="InterPro" id="IPR011545">
    <property type="entry name" value="DEAD/DEAH_box_helicase_dom"/>
</dbReference>